<accession>A0AA86MXA7</accession>
<dbReference type="Proteomes" id="UP001179121">
    <property type="component" value="Chromosome"/>
</dbReference>
<name>A0AA86MXA7_9BACT</name>
<sequence length="138" mass="15593">MEDILREIRPHRRLSALPLLPPPAAEHAEPIGAKGYRRVTLNLPADLVEQLRNTVYWTPGVTLTGLIKDALHEFLSRWEQRNGRRYPARLAELKSGRPRKLRNGSSLPSSYPPTDVLSEQGFQSPDRIPQSGPVAEQR</sequence>
<dbReference type="EMBL" id="OX365700">
    <property type="protein sequence ID" value="CAI4030753.1"/>
    <property type="molecule type" value="Genomic_DNA"/>
</dbReference>
<dbReference type="KEGG" id="nti:DNFV4_01183"/>
<proteinExistence type="predicted"/>
<organism evidence="2 3">
    <name type="scientific">Nitrospira tepida</name>
    <dbReference type="NCBI Taxonomy" id="2973512"/>
    <lineage>
        <taxon>Bacteria</taxon>
        <taxon>Pseudomonadati</taxon>
        <taxon>Nitrospirota</taxon>
        <taxon>Nitrospiria</taxon>
        <taxon>Nitrospirales</taxon>
        <taxon>Nitrospiraceae</taxon>
        <taxon>Nitrospira</taxon>
    </lineage>
</organism>
<evidence type="ECO:0000313" key="3">
    <source>
        <dbReference type="Proteomes" id="UP001179121"/>
    </source>
</evidence>
<reference evidence="2" key="1">
    <citation type="submission" date="2022-10" db="EMBL/GenBank/DDBJ databases">
        <authorList>
            <person name="Koch H."/>
        </authorList>
    </citation>
    <scope>NUCLEOTIDE SEQUENCE</scope>
    <source>
        <strain evidence="2">DNF</strain>
    </source>
</reference>
<feature type="region of interest" description="Disordered" evidence="1">
    <location>
        <begin position="89"/>
        <end position="138"/>
    </location>
</feature>
<evidence type="ECO:0000313" key="2">
    <source>
        <dbReference type="EMBL" id="CAI4030753.1"/>
    </source>
</evidence>
<evidence type="ECO:0000256" key="1">
    <source>
        <dbReference type="SAM" id="MobiDB-lite"/>
    </source>
</evidence>
<gene>
    <name evidence="2" type="ORF">DNFV4_01183</name>
</gene>
<keyword evidence="3" id="KW-1185">Reference proteome</keyword>
<dbReference type="AlphaFoldDB" id="A0AA86MXA7"/>
<dbReference type="RefSeq" id="WP_289267723.1">
    <property type="nucleotide sequence ID" value="NZ_OX365700.1"/>
</dbReference>
<dbReference type="Gene3D" id="6.10.180.30">
    <property type="match status" value="1"/>
</dbReference>
<protein>
    <submittedName>
        <fullName evidence="2">Uncharacterized protein</fullName>
    </submittedName>
</protein>